<feature type="binding site" evidence="8">
    <location>
        <position position="175"/>
    </location>
    <ligand>
        <name>Zn(2+)</name>
        <dbReference type="ChEBI" id="CHEBI:29105"/>
        <label>2</label>
    </ligand>
</feature>
<dbReference type="PIRSF" id="PIRSF001123">
    <property type="entry name" value="PepA_GA"/>
    <property type="match status" value="1"/>
</dbReference>
<feature type="binding site" evidence="8">
    <location>
        <position position="62"/>
    </location>
    <ligand>
        <name>Zn(2+)</name>
        <dbReference type="ChEBI" id="CHEBI:29105"/>
        <label>1</label>
    </ligand>
</feature>
<dbReference type="AlphaFoldDB" id="A0A2P8GCJ8"/>
<evidence type="ECO:0000313" key="9">
    <source>
        <dbReference type="EMBL" id="PSL31699.1"/>
    </source>
</evidence>
<dbReference type="CDD" id="cd05656">
    <property type="entry name" value="M42_Frv"/>
    <property type="match status" value="1"/>
</dbReference>
<keyword evidence="4 8" id="KW-0479">Metal-binding</keyword>
<sequence>MKELLRELTEIHGPCGYEDEVAIYIANRLKGQVDLIDIDNAGNLIAIKKGSKPGPKVIVAAHMDEVGFIVKKIEDNGLLRFEKLGGHDDRILLSQRVQIKTAAGLRTGVIGTISAHMVKFDDPAKVRIHRNLYIDIGAKSRQEAEELGVEIGDSVTWYPHFDFLTETRVAGKAFDDRAGCAILVKALEELDPTEFEGEVIGVFTVQEEVGLRGARVAAHQFEADVAIALDTTAVSDTPEEMMDKTLELGAGVGIKIIDFSLIANKKVKNHLVKVAKEQKIPYQLEVFPGIGTDAGELSVGRSGVPAGVLSIPSRYAHSSIEVVDLDDVEATKQLLAAFIKEMKHAVDYRVKLNLEETE</sequence>
<keyword evidence="2" id="KW-0031">Aminopeptidase</keyword>
<evidence type="ECO:0000256" key="3">
    <source>
        <dbReference type="ARBA" id="ARBA00022670"/>
    </source>
</evidence>
<dbReference type="SUPFAM" id="SSF53187">
    <property type="entry name" value="Zn-dependent exopeptidases"/>
    <property type="match status" value="1"/>
</dbReference>
<evidence type="ECO:0000256" key="7">
    <source>
        <dbReference type="PIRSR" id="PIRSR001123-1"/>
    </source>
</evidence>
<feature type="active site" description="Proton acceptor" evidence="7">
    <location>
        <position position="207"/>
    </location>
</feature>
<dbReference type="InterPro" id="IPR023367">
    <property type="entry name" value="Peptidase_M42_dom2"/>
</dbReference>
<feature type="binding site" evidence="8">
    <location>
        <position position="317"/>
    </location>
    <ligand>
        <name>Zn(2+)</name>
        <dbReference type="ChEBI" id="CHEBI:29105"/>
        <label>2</label>
    </ligand>
</feature>
<dbReference type="Gene3D" id="3.40.630.10">
    <property type="entry name" value="Zn peptidases"/>
    <property type="match status" value="1"/>
</dbReference>
<feature type="binding site" evidence="8">
    <location>
        <position position="208"/>
    </location>
    <ligand>
        <name>Zn(2+)</name>
        <dbReference type="ChEBI" id="CHEBI:29105"/>
        <label>2</label>
    </ligand>
</feature>
<feature type="binding site" evidence="8">
    <location>
        <position position="175"/>
    </location>
    <ligand>
        <name>Zn(2+)</name>
        <dbReference type="ChEBI" id="CHEBI:29105"/>
        <label>1</label>
    </ligand>
</feature>
<evidence type="ECO:0000256" key="5">
    <source>
        <dbReference type="ARBA" id="ARBA00022801"/>
    </source>
</evidence>
<organism evidence="9 10">
    <name type="scientific">Planomicrobium soli</name>
    <dbReference type="NCBI Taxonomy" id="1176648"/>
    <lineage>
        <taxon>Bacteria</taxon>
        <taxon>Bacillati</taxon>
        <taxon>Bacillota</taxon>
        <taxon>Bacilli</taxon>
        <taxon>Bacillales</taxon>
        <taxon>Caryophanaceae</taxon>
        <taxon>Planomicrobium</taxon>
    </lineage>
</organism>
<dbReference type="PANTHER" id="PTHR32481">
    <property type="entry name" value="AMINOPEPTIDASE"/>
    <property type="match status" value="1"/>
</dbReference>
<reference evidence="9 10" key="1">
    <citation type="submission" date="2018-03" db="EMBL/GenBank/DDBJ databases">
        <title>Genomic Encyclopedia of Type Strains, Phase III (KMG-III): the genomes of soil and plant-associated and newly described type strains.</title>
        <authorList>
            <person name="Whitman W."/>
        </authorList>
    </citation>
    <scope>NUCLEOTIDE SEQUENCE [LARGE SCALE GENOMIC DNA]</scope>
    <source>
        <strain evidence="9 10">CGMCC 1.12259</strain>
    </source>
</reference>
<dbReference type="GO" id="GO:0046872">
    <property type="term" value="F:metal ion binding"/>
    <property type="evidence" value="ECO:0007669"/>
    <property type="project" value="UniProtKB-UniRule"/>
</dbReference>
<dbReference type="RefSeq" id="WP_106534279.1">
    <property type="nucleotide sequence ID" value="NZ_PYAT01000011.1"/>
</dbReference>
<feature type="binding site" evidence="8">
    <location>
        <position position="230"/>
    </location>
    <ligand>
        <name>Zn(2+)</name>
        <dbReference type="ChEBI" id="CHEBI:29105"/>
        <label>1</label>
    </ligand>
</feature>
<comment type="caution">
    <text evidence="9">The sequence shown here is derived from an EMBL/GenBank/DDBJ whole genome shotgun (WGS) entry which is preliminary data.</text>
</comment>
<dbReference type="GO" id="GO:0006508">
    <property type="term" value="P:proteolysis"/>
    <property type="evidence" value="ECO:0007669"/>
    <property type="project" value="UniProtKB-KW"/>
</dbReference>
<accession>A0A2P8GCJ8</accession>
<dbReference type="InterPro" id="IPR008007">
    <property type="entry name" value="Peptidase_M42"/>
</dbReference>
<evidence type="ECO:0000256" key="8">
    <source>
        <dbReference type="PIRSR" id="PIRSR001123-2"/>
    </source>
</evidence>
<proteinExistence type="inferred from homology"/>
<dbReference type="Pfam" id="PF05343">
    <property type="entry name" value="Peptidase_M42"/>
    <property type="match status" value="1"/>
</dbReference>
<dbReference type="InterPro" id="IPR051464">
    <property type="entry name" value="Peptidase_M42_aminopept"/>
</dbReference>
<dbReference type="OrthoDB" id="9772053at2"/>
<evidence type="ECO:0000256" key="1">
    <source>
        <dbReference type="ARBA" id="ARBA00006272"/>
    </source>
</evidence>
<evidence type="ECO:0000256" key="2">
    <source>
        <dbReference type="ARBA" id="ARBA00022438"/>
    </source>
</evidence>
<dbReference type="Proteomes" id="UP000242682">
    <property type="component" value="Unassembled WGS sequence"/>
</dbReference>
<evidence type="ECO:0000256" key="4">
    <source>
        <dbReference type="ARBA" id="ARBA00022723"/>
    </source>
</evidence>
<dbReference type="GO" id="GO:0004177">
    <property type="term" value="F:aminopeptidase activity"/>
    <property type="evidence" value="ECO:0007669"/>
    <property type="project" value="UniProtKB-UniRule"/>
</dbReference>
<evidence type="ECO:0000313" key="10">
    <source>
        <dbReference type="Proteomes" id="UP000242682"/>
    </source>
</evidence>
<protein>
    <submittedName>
        <fullName evidence="9">Endoglucanase</fullName>
    </submittedName>
</protein>
<gene>
    <name evidence="9" type="ORF">B0H99_11182</name>
</gene>
<evidence type="ECO:0000256" key="6">
    <source>
        <dbReference type="PIRNR" id="PIRNR001123"/>
    </source>
</evidence>
<dbReference type="SUPFAM" id="SSF101821">
    <property type="entry name" value="Aminopeptidase/glucanase lid domain"/>
    <property type="match status" value="1"/>
</dbReference>
<dbReference type="EMBL" id="PYAT01000011">
    <property type="protein sequence ID" value="PSL31699.1"/>
    <property type="molecule type" value="Genomic_DNA"/>
</dbReference>
<keyword evidence="3" id="KW-0645">Protease</keyword>
<dbReference type="Gene3D" id="2.40.30.40">
    <property type="entry name" value="Peptidase M42, domain 2"/>
    <property type="match status" value="1"/>
</dbReference>
<dbReference type="PANTHER" id="PTHR32481:SF0">
    <property type="entry name" value="AMINOPEPTIDASE YPDE-RELATED"/>
    <property type="match status" value="1"/>
</dbReference>
<name>A0A2P8GCJ8_9BACL</name>
<keyword evidence="5" id="KW-0378">Hydrolase</keyword>
<comment type="similarity">
    <text evidence="1 6">Belongs to the peptidase M42 family.</text>
</comment>
<keyword evidence="10" id="KW-1185">Reference proteome</keyword>
<comment type="cofactor">
    <cofactor evidence="8">
        <name>a divalent metal cation</name>
        <dbReference type="ChEBI" id="CHEBI:60240"/>
    </cofactor>
    <text evidence="8">Binds 2 divalent metal cations per subunit.</text>
</comment>